<organism evidence="2 3">
    <name type="scientific">Phytohabitans houttuyneae</name>
    <dbReference type="NCBI Taxonomy" id="1076126"/>
    <lineage>
        <taxon>Bacteria</taxon>
        <taxon>Bacillati</taxon>
        <taxon>Actinomycetota</taxon>
        <taxon>Actinomycetes</taxon>
        <taxon>Micromonosporales</taxon>
        <taxon>Micromonosporaceae</taxon>
    </lineage>
</organism>
<accession>A0A6V8KHL9</accession>
<gene>
    <name evidence="2" type="ORF">Phou_053770</name>
</gene>
<protein>
    <submittedName>
        <fullName evidence="2">Uncharacterized protein</fullName>
    </submittedName>
</protein>
<reference evidence="2 3" key="2">
    <citation type="submission" date="2020-03" db="EMBL/GenBank/DDBJ databases">
        <authorList>
            <person name="Ichikawa N."/>
            <person name="Kimura A."/>
            <person name="Kitahashi Y."/>
            <person name="Uohara A."/>
        </authorList>
    </citation>
    <scope>NUCLEOTIDE SEQUENCE [LARGE SCALE GENOMIC DNA]</scope>
    <source>
        <strain evidence="2 3">NBRC 108639</strain>
    </source>
</reference>
<keyword evidence="3" id="KW-1185">Reference proteome</keyword>
<evidence type="ECO:0000256" key="1">
    <source>
        <dbReference type="SAM" id="MobiDB-lite"/>
    </source>
</evidence>
<dbReference type="EMBL" id="BLPF01000002">
    <property type="protein sequence ID" value="GFJ81197.1"/>
    <property type="molecule type" value="Genomic_DNA"/>
</dbReference>
<evidence type="ECO:0000313" key="3">
    <source>
        <dbReference type="Proteomes" id="UP000482800"/>
    </source>
</evidence>
<feature type="region of interest" description="Disordered" evidence="1">
    <location>
        <begin position="1"/>
        <end position="28"/>
    </location>
</feature>
<dbReference type="Proteomes" id="UP000482800">
    <property type="component" value="Unassembled WGS sequence"/>
</dbReference>
<reference evidence="2 3" key="1">
    <citation type="submission" date="2020-03" db="EMBL/GenBank/DDBJ databases">
        <title>Whole genome shotgun sequence of Phytohabitans houttuyneae NBRC 108639.</title>
        <authorList>
            <person name="Komaki H."/>
            <person name="Tamura T."/>
        </authorList>
    </citation>
    <scope>NUCLEOTIDE SEQUENCE [LARGE SCALE GENOMIC DNA]</scope>
    <source>
        <strain evidence="2 3">NBRC 108639</strain>
    </source>
</reference>
<dbReference type="AlphaFoldDB" id="A0A6V8KHL9"/>
<name>A0A6V8KHL9_9ACTN</name>
<sequence length="82" mass="8781">MGFPARPSRRAGFPPQPALPRTSGPEQRISMRCNPASSTPCQGLRVSNTGDVGLASATDELAPRERMGVRRLAAVVILPPDW</sequence>
<proteinExistence type="predicted"/>
<comment type="caution">
    <text evidence="2">The sequence shown here is derived from an EMBL/GenBank/DDBJ whole genome shotgun (WGS) entry which is preliminary data.</text>
</comment>
<evidence type="ECO:0000313" key="2">
    <source>
        <dbReference type="EMBL" id="GFJ81197.1"/>
    </source>
</evidence>